<dbReference type="Gene3D" id="3.40.50.720">
    <property type="entry name" value="NAD(P)-binding Rossmann-like Domain"/>
    <property type="match status" value="1"/>
</dbReference>
<feature type="domain" description="Siroheme synthase central" evidence="7">
    <location>
        <begin position="130"/>
        <end position="154"/>
    </location>
</feature>
<sequence>MNRKHGTRNAPPEKRAYYPAFINLQGMHCVVVGGGKVAERKVASLLRSGAKVTVISPALTGALAKKKEKGIIAHRERNYRKGDLKGAFLVVAATSDEETNRKISGDAPCLVNVVDRPEMANFIVPSVVSRGLLTVAVSTSGASPALARALREEIGLLYGKEFGQFLVFLRALRKRALREVPDREERERFFRGAASPEILALLRSDGFGRAKEELLERFPGIRKKDPEEGRKHSP</sequence>
<keyword evidence="4" id="KW-0520">NAD</keyword>
<keyword evidence="3" id="KW-0560">Oxidoreductase</keyword>
<comment type="pathway">
    <text evidence="1">Porphyrin-containing compound metabolism; siroheme biosynthesis; sirohydrochlorin from precorrin-2: step 1/1.</text>
</comment>
<dbReference type="EMBL" id="JAIOIV010000038">
    <property type="protein sequence ID" value="MBZ0155597.1"/>
    <property type="molecule type" value="Genomic_DNA"/>
</dbReference>
<dbReference type="Proteomes" id="UP000705867">
    <property type="component" value="Unassembled WGS sequence"/>
</dbReference>
<dbReference type="GO" id="GO:0004325">
    <property type="term" value="F:ferrochelatase activity"/>
    <property type="evidence" value="ECO:0007669"/>
    <property type="project" value="InterPro"/>
</dbReference>
<comment type="caution">
    <text evidence="8">The sequence shown here is derived from an EMBL/GenBank/DDBJ whole genome shotgun (WGS) entry which is preliminary data.</text>
</comment>
<evidence type="ECO:0000313" key="8">
    <source>
        <dbReference type="EMBL" id="MBZ0155597.1"/>
    </source>
</evidence>
<evidence type="ECO:0000256" key="1">
    <source>
        <dbReference type="ARBA" id="ARBA00005010"/>
    </source>
</evidence>
<name>A0A953M1A3_9BACT</name>
<reference evidence="8" key="2">
    <citation type="submission" date="2021-08" db="EMBL/GenBank/DDBJ databases">
        <authorList>
            <person name="Dalcin Martins P."/>
        </authorList>
    </citation>
    <scope>NUCLEOTIDE SEQUENCE</scope>
    <source>
        <strain evidence="8">MAG_39</strain>
    </source>
</reference>
<comment type="catalytic activity">
    <reaction evidence="6">
        <text>precorrin-2 + NAD(+) = sirohydrochlorin + NADH + 2 H(+)</text>
        <dbReference type="Rhea" id="RHEA:15613"/>
        <dbReference type="ChEBI" id="CHEBI:15378"/>
        <dbReference type="ChEBI" id="CHEBI:57540"/>
        <dbReference type="ChEBI" id="CHEBI:57945"/>
        <dbReference type="ChEBI" id="CHEBI:58351"/>
        <dbReference type="ChEBI" id="CHEBI:58827"/>
        <dbReference type="EC" id="1.3.1.76"/>
    </reaction>
</comment>
<gene>
    <name evidence="8" type="ORF">K8I29_05190</name>
</gene>
<keyword evidence="5" id="KW-0627">Porphyrin biosynthesis</keyword>
<proteinExistence type="predicted"/>
<evidence type="ECO:0000256" key="6">
    <source>
        <dbReference type="ARBA" id="ARBA00047561"/>
    </source>
</evidence>
<evidence type="ECO:0000256" key="2">
    <source>
        <dbReference type="ARBA" id="ARBA00012400"/>
    </source>
</evidence>
<dbReference type="NCBIfam" id="TIGR01470">
    <property type="entry name" value="cysG_Nterm"/>
    <property type="match status" value="1"/>
</dbReference>
<dbReference type="GO" id="GO:0019354">
    <property type="term" value="P:siroheme biosynthetic process"/>
    <property type="evidence" value="ECO:0007669"/>
    <property type="project" value="InterPro"/>
</dbReference>
<evidence type="ECO:0000313" key="9">
    <source>
        <dbReference type="Proteomes" id="UP000705867"/>
    </source>
</evidence>
<dbReference type="SUPFAM" id="SSF75615">
    <property type="entry name" value="Siroheme synthase middle domains-like"/>
    <property type="match status" value="1"/>
</dbReference>
<accession>A0A953M1A3</accession>
<protein>
    <recommendedName>
        <fullName evidence="2">precorrin-2 dehydrogenase</fullName>
        <ecNumber evidence="2">1.3.1.76</ecNumber>
    </recommendedName>
</protein>
<evidence type="ECO:0000259" key="7">
    <source>
        <dbReference type="Pfam" id="PF14824"/>
    </source>
</evidence>
<dbReference type="PANTHER" id="PTHR35330">
    <property type="entry name" value="SIROHEME BIOSYNTHESIS PROTEIN MET8"/>
    <property type="match status" value="1"/>
</dbReference>
<dbReference type="Gene3D" id="1.10.8.610">
    <property type="entry name" value="SirC, precorrin-2 dehydrogenase, C-terminal helical domain-like"/>
    <property type="match status" value="1"/>
</dbReference>
<dbReference type="InterPro" id="IPR042518">
    <property type="entry name" value="SirC_C"/>
</dbReference>
<dbReference type="InterPro" id="IPR006367">
    <property type="entry name" value="Sirohaem_synthase_N"/>
</dbReference>
<evidence type="ECO:0000256" key="5">
    <source>
        <dbReference type="ARBA" id="ARBA00023244"/>
    </source>
</evidence>
<dbReference type="InterPro" id="IPR036291">
    <property type="entry name" value="NAD(P)-bd_dom_sf"/>
</dbReference>
<reference evidence="8" key="1">
    <citation type="journal article" date="2021" name="bioRxiv">
        <title>Unraveling nitrogen, sulfur and carbon metabolic pathways and microbial community transcriptional responses to substrate deprivation and toxicity stresses in a bioreactor mimicking anoxic brackish coastal sediment conditions.</title>
        <authorList>
            <person name="Martins P.D."/>
            <person name="Echeveste M.J."/>
            <person name="Arshad A."/>
            <person name="Kurth J."/>
            <person name="Ouboter H."/>
            <person name="Jetten M.S.M."/>
            <person name="Welte C.U."/>
        </authorList>
    </citation>
    <scope>NUCLEOTIDE SEQUENCE</scope>
    <source>
        <strain evidence="8">MAG_39</strain>
    </source>
</reference>
<dbReference type="EC" id="1.3.1.76" evidence="2"/>
<dbReference type="Pfam" id="PF14824">
    <property type="entry name" value="Sirohm_synth_M"/>
    <property type="match status" value="1"/>
</dbReference>
<dbReference type="InterPro" id="IPR028161">
    <property type="entry name" value="Met8-like"/>
</dbReference>
<dbReference type="Pfam" id="PF13241">
    <property type="entry name" value="NAD_binding_7"/>
    <property type="match status" value="1"/>
</dbReference>
<dbReference type="InterPro" id="IPR028281">
    <property type="entry name" value="Sirohaem_synthase_central"/>
</dbReference>
<evidence type="ECO:0000256" key="4">
    <source>
        <dbReference type="ARBA" id="ARBA00023027"/>
    </source>
</evidence>
<dbReference type="GO" id="GO:0043115">
    <property type="term" value="F:precorrin-2 dehydrogenase activity"/>
    <property type="evidence" value="ECO:0007669"/>
    <property type="project" value="UniProtKB-EC"/>
</dbReference>
<dbReference type="AlphaFoldDB" id="A0A953M1A3"/>
<dbReference type="PANTHER" id="PTHR35330:SF1">
    <property type="entry name" value="SIROHEME BIOSYNTHESIS PROTEIN MET8"/>
    <property type="match status" value="1"/>
</dbReference>
<organism evidence="8 9">
    <name type="scientific">Candidatus Nitrobium versatile</name>
    <dbReference type="NCBI Taxonomy" id="2884831"/>
    <lineage>
        <taxon>Bacteria</taxon>
        <taxon>Pseudomonadati</taxon>
        <taxon>Nitrospirota</taxon>
        <taxon>Nitrospiria</taxon>
        <taxon>Nitrospirales</taxon>
        <taxon>Nitrospiraceae</taxon>
        <taxon>Candidatus Nitrobium</taxon>
    </lineage>
</organism>
<evidence type="ECO:0000256" key="3">
    <source>
        <dbReference type="ARBA" id="ARBA00023002"/>
    </source>
</evidence>
<dbReference type="SUPFAM" id="SSF51735">
    <property type="entry name" value="NAD(P)-binding Rossmann-fold domains"/>
    <property type="match status" value="1"/>
</dbReference>